<evidence type="ECO:0000313" key="2">
    <source>
        <dbReference type="EMBL" id="OQP46781.1"/>
    </source>
</evidence>
<proteinExistence type="predicted"/>
<feature type="transmembrane region" description="Helical" evidence="1">
    <location>
        <begin position="6"/>
        <end position="24"/>
    </location>
</feature>
<name>A0A1V9EL36_9BACT</name>
<organism evidence="2 3">
    <name type="scientific">Niastella populi</name>
    <dbReference type="NCBI Taxonomy" id="550983"/>
    <lineage>
        <taxon>Bacteria</taxon>
        <taxon>Pseudomonadati</taxon>
        <taxon>Bacteroidota</taxon>
        <taxon>Chitinophagia</taxon>
        <taxon>Chitinophagales</taxon>
        <taxon>Chitinophagaceae</taxon>
        <taxon>Niastella</taxon>
    </lineage>
</organism>
<keyword evidence="1" id="KW-0472">Membrane</keyword>
<evidence type="ECO:0000256" key="1">
    <source>
        <dbReference type="SAM" id="Phobius"/>
    </source>
</evidence>
<reference evidence="3" key="1">
    <citation type="submission" date="2016-04" db="EMBL/GenBank/DDBJ databases">
        <authorList>
            <person name="Chen L."/>
            <person name="Zhuang W."/>
            <person name="Wang G."/>
        </authorList>
    </citation>
    <scope>NUCLEOTIDE SEQUENCE [LARGE SCALE GENOMIC DNA]</scope>
    <source>
        <strain evidence="3">208</strain>
    </source>
</reference>
<keyword evidence="3" id="KW-1185">Reference proteome</keyword>
<dbReference type="Proteomes" id="UP000192276">
    <property type="component" value="Unassembled WGS sequence"/>
</dbReference>
<dbReference type="AlphaFoldDB" id="A0A1V9EL36"/>
<dbReference type="EMBL" id="LWBP01000243">
    <property type="protein sequence ID" value="OQP46781.1"/>
    <property type="molecule type" value="Genomic_DNA"/>
</dbReference>
<gene>
    <name evidence="2" type="ORF">A4R26_08715</name>
</gene>
<evidence type="ECO:0000313" key="3">
    <source>
        <dbReference type="Proteomes" id="UP000192276"/>
    </source>
</evidence>
<sequence length="59" mass="7182">MIRYDTIFDLFLNYVIFAFNFLILHKDYPHKTFGDKRISYILLMASLAERSQFFLHPFC</sequence>
<comment type="caution">
    <text evidence="2">The sequence shown here is derived from an EMBL/GenBank/DDBJ whole genome shotgun (WGS) entry which is preliminary data.</text>
</comment>
<accession>A0A1V9EL36</accession>
<keyword evidence="1" id="KW-1133">Transmembrane helix</keyword>
<protein>
    <submittedName>
        <fullName evidence="2">Uncharacterized protein</fullName>
    </submittedName>
</protein>
<keyword evidence="1" id="KW-0812">Transmembrane</keyword>